<dbReference type="Pfam" id="PF13439">
    <property type="entry name" value="Glyco_transf_4"/>
    <property type="match status" value="1"/>
</dbReference>
<evidence type="ECO:0000259" key="3">
    <source>
        <dbReference type="Pfam" id="PF13439"/>
    </source>
</evidence>
<dbReference type="SUPFAM" id="SSF53756">
    <property type="entry name" value="UDP-Glycosyltransferase/glycogen phosphorylase"/>
    <property type="match status" value="1"/>
</dbReference>
<proteinExistence type="predicted"/>
<dbReference type="PANTHER" id="PTHR46401">
    <property type="entry name" value="GLYCOSYLTRANSFERASE WBBK-RELATED"/>
    <property type="match status" value="1"/>
</dbReference>
<feature type="domain" description="Glycosyl transferase family 1" evidence="2">
    <location>
        <begin position="256"/>
        <end position="410"/>
    </location>
</feature>
<evidence type="ECO:0000256" key="1">
    <source>
        <dbReference type="ARBA" id="ARBA00022679"/>
    </source>
</evidence>
<evidence type="ECO:0000313" key="4">
    <source>
        <dbReference type="EMBL" id="PSJ41717.1"/>
    </source>
</evidence>
<name>A0A2P7QUS0_9SPHN</name>
<reference evidence="4 5" key="1">
    <citation type="submission" date="2018-03" db="EMBL/GenBank/DDBJ databases">
        <title>The draft genome of Sphingosinicella sp. GL-C-18.</title>
        <authorList>
            <person name="Liu L."/>
            <person name="Li L."/>
            <person name="Liang L."/>
            <person name="Zhang X."/>
            <person name="Wang T."/>
        </authorList>
    </citation>
    <scope>NUCLEOTIDE SEQUENCE [LARGE SCALE GENOMIC DNA]</scope>
    <source>
        <strain evidence="4 5">GL-C-18</strain>
    </source>
</reference>
<organism evidence="4 5">
    <name type="scientific">Allosphingosinicella deserti</name>
    <dbReference type="NCBI Taxonomy" id="2116704"/>
    <lineage>
        <taxon>Bacteria</taxon>
        <taxon>Pseudomonadati</taxon>
        <taxon>Pseudomonadota</taxon>
        <taxon>Alphaproteobacteria</taxon>
        <taxon>Sphingomonadales</taxon>
        <taxon>Sphingomonadaceae</taxon>
        <taxon>Allosphingosinicella</taxon>
    </lineage>
</organism>
<accession>A0A2P7QUS0</accession>
<keyword evidence="5" id="KW-1185">Reference proteome</keyword>
<dbReference type="AlphaFoldDB" id="A0A2P7QUS0"/>
<evidence type="ECO:0000313" key="5">
    <source>
        <dbReference type="Proteomes" id="UP000241167"/>
    </source>
</evidence>
<dbReference type="Proteomes" id="UP000241167">
    <property type="component" value="Unassembled WGS sequence"/>
</dbReference>
<dbReference type="InterPro" id="IPR028098">
    <property type="entry name" value="Glyco_trans_4-like_N"/>
</dbReference>
<evidence type="ECO:0008006" key="6">
    <source>
        <dbReference type="Google" id="ProtNLM"/>
    </source>
</evidence>
<dbReference type="EMBL" id="PXYI01000002">
    <property type="protein sequence ID" value="PSJ41717.1"/>
    <property type="molecule type" value="Genomic_DNA"/>
</dbReference>
<comment type="caution">
    <text evidence="4">The sequence shown here is derived from an EMBL/GenBank/DDBJ whole genome shotgun (WGS) entry which is preliminary data.</text>
</comment>
<dbReference type="CDD" id="cd03809">
    <property type="entry name" value="GT4_MtfB-like"/>
    <property type="match status" value="1"/>
</dbReference>
<gene>
    <name evidence="4" type="ORF">C7I55_05375</name>
</gene>
<sequence length="432" mass="47955">MTAVTVISFRFRIQRVWRAGSSGRSTDLFRRRSCWRPSSRSKKARSFAGISKCSALWPRADAVRVGLNATCFNERPSGANQRFAGIYGALIARCPDIEFVIFEPADCRVAQWFGDAPNVTVRRTPMPSTGRIRRALGGLAYWRRALAKEKLDLFETFHLPLLRAPRCPTILTVHDARPILRDVPLVKRLLYGRILSTGLRRADHVITVSETMRQEILGIESRASVSAIYNGIDPKPFERIDVAEAEATRARLHLPSRFVLAVGHLEGRKNYPRLVEAIARLRAAGEDIALVIVGNEGGDGAAIADQIRNLHLQDHVRLLQGVSHAELTHIYALAALVAFPSTYEGFGIPILEAMAARRPLVVSGTPVFRELTEGRGIYFPPDDVDAMAAAISGVLSSAERQQALIDYGERRIQDFRFPALAEQVEQAYRALA</sequence>
<evidence type="ECO:0000259" key="2">
    <source>
        <dbReference type="Pfam" id="PF00534"/>
    </source>
</evidence>
<feature type="domain" description="Glycosyltransferase subfamily 4-like N-terminal" evidence="3">
    <location>
        <begin position="110"/>
        <end position="234"/>
    </location>
</feature>
<keyword evidence="1" id="KW-0808">Transferase</keyword>
<dbReference type="Pfam" id="PF00534">
    <property type="entry name" value="Glycos_transf_1"/>
    <property type="match status" value="1"/>
</dbReference>
<protein>
    <recommendedName>
        <fullName evidence="6">Glycosyltransferase family 1 protein</fullName>
    </recommendedName>
</protein>
<dbReference type="GO" id="GO:0016757">
    <property type="term" value="F:glycosyltransferase activity"/>
    <property type="evidence" value="ECO:0007669"/>
    <property type="project" value="InterPro"/>
</dbReference>
<dbReference type="PANTHER" id="PTHR46401:SF2">
    <property type="entry name" value="GLYCOSYLTRANSFERASE WBBK-RELATED"/>
    <property type="match status" value="1"/>
</dbReference>
<dbReference type="Gene3D" id="3.40.50.2000">
    <property type="entry name" value="Glycogen Phosphorylase B"/>
    <property type="match status" value="2"/>
</dbReference>
<dbReference type="InterPro" id="IPR001296">
    <property type="entry name" value="Glyco_trans_1"/>
</dbReference>